<evidence type="ECO:0000256" key="2">
    <source>
        <dbReference type="SAM" id="SignalP"/>
    </source>
</evidence>
<name>A0A410P2P6_VELA1</name>
<dbReference type="KEGG" id="vai:BU251_00325"/>
<proteinExistence type="predicted"/>
<organism evidence="4 5">
    <name type="scientific">Velamenicoccus archaeovorus</name>
    <dbReference type="NCBI Taxonomy" id="1930593"/>
    <lineage>
        <taxon>Bacteria</taxon>
        <taxon>Pseudomonadati</taxon>
        <taxon>Candidatus Omnitrophota</taxon>
        <taxon>Candidatus Velamenicoccus</taxon>
    </lineage>
</organism>
<dbReference type="InterPro" id="IPR007029">
    <property type="entry name" value="YHS_dom"/>
</dbReference>
<dbReference type="GO" id="GO:0016491">
    <property type="term" value="F:oxidoreductase activity"/>
    <property type="evidence" value="ECO:0007669"/>
    <property type="project" value="InterPro"/>
</dbReference>
<evidence type="ECO:0000313" key="4">
    <source>
        <dbReference type="EMBL" id="QAT16294.1"/>
    </source>
</evidence>
<feature type="compositionally biased region" description="Acidic residues" evidence="1">
    <location>
        <begin position="123"/>
        <end position="134"/>
    </location>
</feature>
<feature type="region of interest" description="Disordered" evidence="1">
    <location>
        <begin position="92"/>
        <end position="134"/>
    </location>
</feature>
<feature type="domain" description="YHS" evidence="3">
    <location>
        <begin position="49"/>
        <end position="93"/>
    </location>
</feature>
<dbReference type="SUPFAM" id="SSF47240">
    <property type="entry name" value="Ferritin-like"/>
    <property type="match status" value="1"/>
</dbReference>
<gene>
    <name evidence="4" type="ORF">BU251_00325</name>
</gene>
<evidence type="ECO:0000259" key="3">
    <source>
        <dbReference type="Pfam" id="PF04945"/>
    </source>
</evidence>
<dbReference type="Gene3D" id="1.10.620.20">
    <property type="entry name" value="Ribonucleotide Reductase, subunit A"/>
    <property type="match status" value="1"/>
</dbReference>
<evidence type="ECO:0000256" key="1">
    <source>
        <dbReference type="SAM" id="MobiDB-lite"/>
    </source>
</evidence>
<keyword evidence="2" id="KW-0732">Signal</keyword>
<dbReference type="InterPro" id="IPR012348">
    <property type="entry name" value="RNR-like"/>
</dbReference>
<dbReference type="InterPro" id="IPR009078">
    <property type="entry name" value="Ferritin-like_SF"/>
</dbReference>
<dbReference type="EMBL" id="CP019384">
    <property type="protein sequence ID" value="QAT16294.1"/>
    <property type="molecule type" value="Genomic_DNA"/>
</dbReference>
<feature type="chain" id="PRO_5019537777" description="YHS domain-containing protein" evidence="2">
    <location>
        <begin position="23"/>
        <end position="134"/>
    </location>
</feature>
<dbReference type="Proteomes" id="UP000287243">
    <property type="component" value="Chromosome"/>
</dbReference>
<keyword evidence="5" id="KW-1185">Reference proteome</keyword>
<feature type="signal peptide" evidence="2">
    <location>
        <begin position="1"/>
        <end position="22"/>
    </location>
</feature>
<dbReference type="Pfam" id="PF04945">
    <property type="entry name" value="YHS"/>
    <property type="match status" value="1"/>
</dbReference>
<dbReference type="AlphaFoldDB" id="A0A410P2P6"/>
<reference evidence="4 5" key="1">
    <citation type="submission" date="2017-01" db="EMBL/GenBank/DDBJ databases">
        <title>First insights into the biology of 'candidatus Vampirococcus archaeovorus'.</title>
        <authorList>
            <person name="Kizina J."/>
            <person name="Jordan S."/>
            <person name="Stueber K."/>
            <person name="Reinhardt R."/>
            <person name="Harder J."/>
        </authorList>
    </citation>
    <scope>NUCLEOTIDE SEQUENCE [LARGE SCALE GENOMIC DNA]</scope>
    <source>
        <strain evidence="4 5">LiM</strain>
    </source>
</reference>
<evidence type="ECO:0000313" key="5">
    <source>
        <dbReference type="Proteomes" id="UP000287243"/>
    </source>
</evidence>
<accession>A0A410P2P6</accession>
<protein>
    <recommendedName>
        <fullName evidence="3">YHS domain-containing protein</fullName>
    </recommendedName>
</protein>
<sequence length="134" mass="14554">MKMRTTLLVFSFFLCGIAPVCAQSPMSDEAMHGTDPQTTVATVDNKVCPVTGKKIPKEDLGKYGIEYKGKIYNLCSEACKGEFMKDPDTYAARAEESVAKTQARQSEESGEMPDNLSGMEDGPLMDETDNGPAD</sequence>
<dbReference type="RefSeq" id="WP_228767813.1">
    <property type="nucleotide sequence ID" value="NZ_CP019384.1"/>
</dbReference>